<dbReference type="GO" id="GO:0005524">
    <property type="term" value="F:ATP binding"/>
    <property type="evidence" value="ECO:0007669"/>
    <property type="project" value="UniProtKB-KW"/>
</dbReference>
<organism evidence="6 7">
    <name type="scientific">Sistotremastrum suecicum HHB10207 ss-3</name>
    <dbReference type="NCBI Taxonomy" id="1314776"/>
    <lineage>
        <taxon>Eukaryota</taxon>
        <taxon>Fungi</taxon>
        <taxon>Dikarya</taxon>
        <taxon>Basidiomycota</taxon>
        <taxon>Agaricomycotina</taxon>
        <taxon>Agaricomycetes</taxon>
        <taxon>Sistotremastrales</taxon>
        <taxon>Sistotremastraceae</taxon>
        <taxon>Sistotremastrum</taxon>
    </lineage>
</organism>
<evidence type="ECO:0000256" key="5">
    <source>
        <dbReference type="ARBA" id="ARBA00022840"/>
    </source>
</evidence>
<protein>
    <submittedName>
        <fullName evidence="6">Uncharacterized protein</fullName>
    </submittedName>
</protein>
<sequence>MSSKSVHDLTNAIGMKALLQETDSFVSDEVVRLAGGSGNFTYRALLKKPHNGHRTVVIKHAEGFSPFNPTFLLPVERQDYEVHALRTMRTLLSPGSLIKVPEVFHYDSANRLIIMGDCGEDSQRLKDLLINTNPSVELSTTIGTLLGQFLGTLHRDGNTDQYRTTKEFLSKSTLARNISTIITNGVLIPTLIPSGDDEIFFRPPIELTDSQIADLRSAAAEMSQTVMTSNDHILMGDFWPGNMIIKVEKRNGQEVPTIWVVDWELTKSGSAGFELGQMCAEFFQAAHFYPASAASAHAMLNAFVDSYKQIRHVDAATVRLASMHMGAHLVAWSPRVGWGNEVYTRAAAVHGVDFLLQGYANNEEWLRKSVLGRWYSDSSNPS</sequence>
<dbReference type="EMBL" id="KV428033">
    <property type="protein sequence ID" value="KZT40428.1"/>
    <property type="molecule type" value="Genomic_DNA"/>
</dbReference>
<proteinExistence type="inferred from homology"/>
<keyword evidence="2" id="KW-0808">Transferase</keyword>
<dbReference type="AlphaFoldDB" id="A0A166F9Q2"/>
<dbReference type="Gene3D" id="3.30.200.20">
    <property type="entry name" value="Phosphorylase Kinase, domain 1"/>
    <property type="match status" value="1"/>
</dbReference>
<keyword evidence="3" id="KW-0547">Nucleotide-binding</keyword>
<dbReference type="PANTHER" id="PTHR34273:SF2">
    <property type="entry name" value="METHYLTHIORIBOSE KINASE"/>
    <property type="match status" value="1"/>
</dbReference>
<keyword evidence="5" id="KW-0067">ATP-binding</keyword>
<dbReference type="GO" id="GO:0016301">
    <property type="term" value="F:kinase activity"/>
    <property type="evidence" value="ECO:0007669"/>
    <property type="project" value="UniProtKB-KW"/>
</dbReference>
<dbReference type="OrthoDB" id="25129at2759"/>
<dbReference type="InterPro" id="IPR011009">
    <property type="entry name" value="Kinase-like_dom_sf"/>
</dbReference>
<evidence type="ECO:0000256" key="1">
    <source>
        <dbReference type="ARBA" id="ARBA00010165"/>
    </source>
</evidence>
<name>A0A166F9Q2_9AGAM</name>
<evidence type="ECO:0000256" key="3">
    <source>
        <dbReference type="ARBA" id="ARBA00022741"/>
    </source>
</evidence>
<accession>A0A166F9Q2</accession>
<dbReference type="Gene3D" id="3.90.1200.10">
    <property type="match status" value="1"/>
</dbReference>
<evidence type="ECO:0000256" key="2">
    <source>
        <dbReference type="ARBA" id="ARBA00022679"/>
    </source>
</evidence>
<keyword evidence="4" id="KW-0418">Kinase</keyword>
<keyword evidence="7" id="KW-1185">Reference proteome</keyword>
<evidence type="ECO:0000256" key="4">
    <source>
        <dbReference type="ARBA" id="ARBA00022777"/>
    </source>
</evidence>
<reference evidence="6 7" key="1">
    <citation type="journal article" date="2016" name="Mol. Biol. Evol.">
        <title>Comparative Genomics of Early-Diverging Mushroom-Forming Fungi Provides Insights into the Origins of Lignocellulose Decay Capabilities.</title>
        <authorList>
            <person name="Nagy L.G."/>
            <person name="Riley R."/>
            <person name="Tritt A."/>
            <person name="Adam C."/>
            <person name="Daum C."/>
            <person name="Floudas D."/>
            <person name="Sun H."/>
            <person name="Yadav J.S."/>
            <person name="Pangilinan J."/>
            <person name="Larsson K.H."/>
            <person name="Matsuura K."/>
            <person name="Barry K."/>
            <person name="Labutti K."/>
            <person name="Kuo R."/>
            <person name="Ohm R.A."/>
            <person name="Bhattacharya S.S."/>
            <person name="Shirouzu T."/>
            <person name="Yoshinaga Y."/>
            <person name="Martin F.M."/>
            <person name="Grigoriev I.V."/>
            <person name="Hibbett D.S."/>
        </authorList>
    </citation>
    <scope>NUCLEOTIDE SEQUENCE [LARGE SCALE GENOMIC DNA]</scope>
    <source>
        <strain evidence="6 7">HHB10207 ss-3</strain>
    </source>
</reference>
<dbReference type="STRING" id="1314776.A0A166F9Q2"/>
<dbReference type="Proteomes" id="UP000076798">
    <property type="component" value="Unassembled WGS sequence"/>
</dbReference>
<comment type="similarity">
    <text evidence="1">Belongs to the methylthioribose kinase family.</text>
</comment>
<gene>
    <name evidence="6" type="ORF">SISSUDRAFT_1018971</name>
</gene>
<dbReference type="SUPFAM" id="SSF56112">
    <property type="entry name" value="Protein kinase-like (PK-like)"/>
    <property type="match status" value="1"/>
</dbReference>
<evidence type="ECO:0000313" key="7">
    <source>
        <dbReference type="Proteomes" id="UP000076798"/>
    </source>
</evidence>
<dbReference type="PANTHER" id="PTHR34273">
    <property type="entry name" value="METHYLTHIORIBOSE KINASE"/>
    <property type="match status" value="1"/>
</dbReference>
<evidence type="ECO:0000313" key="6">
    <source>
        <dbReference type="EMBL" id="KZT40428.1"/>
    </source>
</evidence>